<dbReference type="InterPro" id="IPR010345">
    <property type="entry name" value="IL-17_fam"/>
</dbReference>
<dbReference type="InterPro" id="IPR020440">
    <property type="entry name" value="IL-17_chr"/>
</dbReference>
<dbReference type="GO" id="GO:0006954">
    <property type="term" value="P:inflammatory response"/>
    <property type="evidence" value="ECO:0007669"/>
    <property type="project" value="InterPro"/>
</dbReference>
<dbReference type="Pfam" id="PF06083">
    <property type="entry name" value="IL17"/>
    <property type="match status" value="1"/>
</dbReference>
<dbReference type="PRINTS" id="PR01932">
    <property type="entry name" value="INTRLEUKIN17"/>
</dbReference>
<keyword evidence="3" id="KW-0202">Cytokine</keyword>
<keyword evidence="6" id="KW-0812">Transmembrane</keyword>
<evidence type="ECO:0000313" key="8">
    <source>
        <dbReference type="Proteomes" id="UP000261540"/>
    </source>
</evidence>
<protein>
    <submittedName>
        <fullName evidence="7">Interleukin 17B</fullName>
    </submittedName>
</protein>
<comment type="similarity">
    <text evidence="2">Belongs to the IL-17 family.</text>
</comment>
<name>A0A3B3RCH4_9TELE</name>
<dbReference type="Gene3D" id="2.10.90.10">
    <property type="entry name" value="Cystine-knot cytokines"/>
    <property type="match status" value="1"/>
</dbReference>
<keyword evidence="4" id="KW-0964">Secreted</keyword>
<dbReference type="AlphaFoldDB" id="A0A3B3RCH4"/>
<evidence type="ECO:0000256" key="1">
    <source>
        <dbReference type="ARBA" id="ARBA00004613"/>
    </source>
</evidence>
<accession>A0A3B3RCH4</accession>
<evidence type="ECO:0000256" key="3">
    <source>
        <dbReference type="ARBA" id="ARBA00022514"/>
    </source>
</evidence>
<dbReference type="SUPFAM" id="SSF57501">
    <property type="entry name" value="Cystine-knot cytokines"/>
    <property type="match status" value="1"/>
</dbReference>
<comment type="subcellular location">
    <subcellularLocation>
        <location evidence="1">Secreted</location>
    </subcellularLocation>
</comment>
<dbReference type="InterPro" id="IPR029034">
    <property type="entry name" value="Cystine-knot_cytokine"/>
</dbReference>
<keyword evidence="6" id="KW-1133">Transmembrane helix</keyword>
<keyword evidence="6" id="KW-0472">Membrane</keyword>
<dbReference type="STRING" id="1676925.ENSPKIP00000016357"/>
<evidence type="ECO:0000256" key="6">
    <source>
        <dbReference type="SAM" id="Phobius"/>
    </source>
</evidence>
<dbReference type="GO" id="GO:0005125">
    <property type="term" value="F:cytokine activity"/>
    <property type="evidence" value="ECO:0007669"/>
    <property type="project" value="UniProtKB-KW"/>
</dbReference>
<dbReference type="GO" id="GO:0005615">
    <property type="term" value="C:extracellular space"/>
    <property type="evidence" value="ECO:0007669"/>
    <property type="project" value="UniProtKB-KW"/>
</dbReference>
<keyword evidence="8" id="KW-1185">Reference proteome</keyword>
<evidence type="ECO:0000313" key="7">
    <source>
        <dbReference type="Ensembl" id="ENSPKIP00000016357.1"/>
    </source>
</evidence>
<organism evidence="7 8">
    <name type="scientific">Paramormyrops kingsleyae</name>
    <dbReference type="NCBI Taxonomy" id="1676925"/>
    <lineage>
        <taxon>Eukaryota</taxon>
        <taxon>Metazoa</taxon>
        <taxon>Chordata</taxon>
        <taxon>Craniata</taxon>
        <taxon>Vertebrata</taxon>
        <taxon>Euteleostomi</taxon>
        <taxon>Actinopterygii</taxon>
        <taxon>Neopterygii</taxon>
        <taxon>Teleostei</taxon>
        <taxon>Osteoglossocephala</taxon>
        <taxon>Osteoglossomorpha</taxon>
        <taxon>Osteoglossiformes</taxon>
        <taxon>Mormyridae</taxon>
        <taxon>Paramormyrops</taxon>
    </lineage>
</organism>
<evidence type="ECO:0000256" key="5">
    <source>
        <dbReference type="ARBA" id="ARBA00022729"/>
    </source>
</evidence>
<reference evidence="7" key="1">
    <citation type="submission" date="2025-08" db="UniProtKB">
        <authorList>
            <consortium name="Ensembl"/>
        </authorList>
    </citation>
    <scope>IDENTIFICATION</scope>
</reference>
<sequence>MIVDIFVLIKHQGSLPSRSLHYGRRKREIRFTSAHISAAVISREILTRSGISVTLREGSPCGADRPVVCIARYTFSSELSIWQSPGCMKWYRYQSPGMKEVLHGGQQNRIISYIFIMVSVCIHRVFFALLIYTMAVLEAQTESRGGRKDAKRARRRHGRIKDKIASSLLQNITSQKSSPDPIMAGVDGGLRSPIWEEDFEKSIEEMVAQVRNNSALSKNKCVVDRQLWMSNTRSLSPWSYRINHDENRIPVDIPEAKCSCAGCINPFTMQEDRTMTSVLIYTKIPVRRRLCDRLSVKHRKKKKCLSQYKTVVESIAVGCTCIV</sequence>
<evidence type="ECO:0000256" key="2">
    <source>
        <dbReference type="ARBA" id="ARBA00007236"/>
    </source>
</evidence>
<dbReference type="GeneTree" id="ENSGT00940000160854"/>
<proteinExistence type="inferred from homology"/>
<reference evidence="7" key="2">
    <citation type="submission" date="2025-09" db="UniProtKB">
        <authorList>
            <consortium name="Ensembl"/>
        </authorList>
    </citation>
    <scope>IDENTIFICATION</scope>
</reference>
<dbReference type="Ensembl" id="ENSPKIT00000040847.1">
    <property type="protein sequence ID" value="ENSPKIP00000016357.1"/>
    <property type="gene ID" value="ENSPKIG00000002711.1"/>
</dbReference>
<keyword evidence="5" id="KW-0732">Signal</keyword>
<feature type="transmembrane region" description="Helical" evidence="6">
    <location>
        <begin position="110"/>
        <end position="137"/>
    </location>
</feature>
<dbReference type="Proteomes" id="UP000261540">
    <property type="component" value="Unplaced"/>
</dbReference>
<evidence type="ECO:0000256" key="4">
    <source>
        <dbReference type="ARBA" id="ARBA00022525"/>
    </source>
</evidence>